<dbReference type="EMBL" id="JAGSXJ010000021">
    <property type="protein sequence ID" value="KAH6678883.1"/>
    <property type="molecule type" value="Genomic_DNA"/>
</dbReference>
<dbReference type="PANTHER" id="PTHR14089:SF2">
    <property type="entry name" value="PRE-MRNA-SPLICING FACTOR CWC2"/>
    <property type="match status" value="1"/>
</dbReference>
<evidence type="ECO:0000256" key="2">
    <source>
        <dbReference type="ARBA" id="ARBA00022553"/>
    </source>
</evidence>
<feature type="compositionally biased region" description="Polar residues" evidence="8">
    <location>
        <begin position="648"/>
        <end position="662"/>
    </location>
</feature>
<dbReference type="Gene3D" id="3.30.70.330">
    <property type="match status" value="1"/>
</dbReference>
<dbReference type="InterPro" id="IPR048892">
    <property type="entry name" value="Nrd1_Seb1_dom2"/>
</dbReference>
<dbReference type="GO" id="GO:0008380">
    <property type="term" value="P:RNA splicing"/>
    <property type="evidence" value="ECO:0007669"/>
    <property type="project" value="UniProtKB-KW"/>
</dbReference>
<dbReference type="Gene3D" id="1.25.40.90">
    <property type="match status" value="1"/>
</dbReference>
<evidence type="ECO:0000256" key="8">
    <source>
        <dbReference type="SAM" id="MobiDB-lite"/>
    </source>
</evidence>
<dbReference type="InterPro" id="IPR000504">
    <property type="entry name" value="RRM_dom"/>
</dbReference>
<evidence type="ECO:0000256" key="4">
    <source>
        <dbReference type="ARBA" id="ARBA00022884"/>
    </source>
</evidence>
<name>A0A9P8V7M0_9PEZI</name>
<gene>
    <name evidence="11" type="ORF">F5X68DRAFT_34983</name>
</gene>
<accession>A0A9P8V7M0</accession>
<evidence type="ECO:0000313" key="11">
    <source>
        <dbReference type="EMBL" id="KAH6678883.1"/>
    </source>
</evidence>
<keyword evidence="2" id="KW-0597">Phosphoprotein</keyword>
<dbReference type="CDD" id="cd16984">
    <property type="entry name" value="CID_Nrd1_like"/>
    <property type="match status" value="1"/>
</dbReference>
<dbReference type="SUPFAM" id="SSF54928">
    <property type="entry name" value="RNA-binding domain, RBD"/>
    <property type="match status" value="1"/>
</dbReference>
<dbReference type="InterPro" id="IPR039171">
    <property type="entry name" value="Cwc2/Slt11"/>
</dbReference>
<protein>
    <submittedName>
        <fullName evidence="11">Uncharacterized protein</fullName>
    </submittedName>
</protein>
<evidence type="ECO:0000256" key="7">
    <source>
        <dbReference type="PROSITE-ProRule" id="PRU00176"/>
    </source>
</evidence>
<dbReference type="Pfam" id="PF00076">
    <property type="entry name" value="RRM_1"/>
    <property type="match status" value="1"/>
</dbReference>
<dbReference type="SUPFAM" id="SSF48464">
    <property type="entry name" value="ENTH/VHS domain"/>
    <property type="match status" value="1"/>
</dbReference>
<organism evidence="11 12">
    <name type="scientific">Plectosphaerella plurivora</name>
    <dbReference type="NCBI Taxonomy" id="936078"/>
    <lineage>
        <taxon>Eukaryota</taxon>
        <taxon>Fungi</taxon>
        <taxon>Dikarya</taxon>
        <taxon>Ascomycota</taxon>
        <taxon>Pezizomycotina</taxon>
        <taxon>Sordariomycetes</taxon>
        <taxon>Hypocreomycetidae</taxon>
        <taxon>Glomerellales</taxon>
        <taxon>Plectosphaerellaceae</taxon>
        <taxon>Plectosphaerella</taxon>
    </lineage>
</organism>
<sequence length="683" mass="73099">MASDTTELESGLQEMSALKAPGVSGTRIGTLTAFCVANVQSESVLVQKIYTHFKKTAGTHKLGVLYVVDSVTRKWLDLAKAEGQTIDGSSKDGTYAAGIHRMRELMPLLMNDIIQSAPPTHKDKINKLLDIWEKGQTFSQDVVDTSRTKLNAAPVQDKSTTPAGSPPPSMRAFYNDASSVQQRTAGIPQPAQPAPPTIQGSNAIMEALAKLTSQATSTASQPPPLYASPPIQVAPLLPPPQAPVAIPSNLVNLLSSLAKQTTPVQAQPPFFPPQNYQTPVAPQPVAPQSHMPYPYPNAAPAYGNNGLGAYPTPAAPAANPPPAGGFPANMQDQVKLIKALADQGIPFDQIPAVIQKMQAAGSIPIAGAPGGPQQPSLQPYGSTPAWGQTSDMARSSERSSRRSRSRSPGRRRDGRQDHMGDRRFNDSHGSRGSEYRQRSPVGHRQGGDPMNPPAHRGEDKWVEYDRTLPEGNIRVFSRTLFVGGVICPEKELRDIFGQYGEVQTCIVNRDKRHAFVKMVTRKDAVAAKEAMEFPQGPNGLQLRTRWGVGFGPRHCSDYSNGISVIPISALTEADRKWMLTAEIGGSGGRPIESGLVVEEPDIEIGAGVSSKAISRRMQTDKSGSQGPRSTRTGDSGWRGRGGRREDNQASGANAQPLPQQHGVNGGGGGGMSNFAQYGYPNPY</sequence>
<evidence type="ECO:0000313" key="12">
    <source>
        <dbReference type="Proteomes" id="UP000770015"/>
    </source>
</evidence>
<keyword evidence="12" id="KW-1185">Reference proteome</keyword>
<dbReference type="Proteomes" id="UP000770015">
    <property type="component" value="Unassembled WGS sequence"/>
</dbReference>
<evidence type="ECO:0000256" key="1">
    <source>
        <dbReference type="ARBA" id="ARBA00004123"/>
    </source>
</evidence>
<keyword evidence="4 7" id="KW-0694">RNA-binding</keyword>
<feature type="region of interest" description="Disordered" evidence="8">
    <location>
        <begin position="364"/>
        <end position="458"/>
    </location>
</feature>
<dbReference type="GO" id="GO:0031124">
    <property type="term" value="P:mRNA 3'-end processing"/>
    <property type="evidence" value="ECO:0007669"/>
    <property type="project" value="UniProtKB-ARBA"/>
</dbReference>
<dbReference type="GO" id="GO:0017070">
    <property type="term" value="F:U6 snRNA binding"/>
    <property type="evidence" value="ECO:0007669"/>
    <property type="project" value="TreeGrafter"/>
</dbReference>
<dbReference type="GO" id="GO:0000974">
    <property type="term" value="C:Prp19 complex"/>
    <property type="evidence" value="ECO:0007669"/>
    <property type="project" value="TreeGrafter"/>
</dbReference>
<dbReference type="GO" id="GO:0006369">
    <property type="term" value="P:termination of RNA polymerase II transcription"/>
    <property type="evidence" value="ECO:0007669"/>
    <property type="project" value="UniProtKB-ARBA"/>
</dbReference>
<evidence type="ECO:0000256" key="5">
    <source>
        <dbReference type="ARBA" id="ARBA00023187"/>
    </source>
</evidence>
<dbReference type="InterPro" id="IPR006569">
    <property type="entry name" value="CID_dom"/>
</dbReference>
<dbReference type="FunFam" id="1.25.40.90:FF:000026">
    <property type="entry name" value="RNA binding protein Nrd1"/>
    <property type="match status" value="1"/>
</dbReference>
<dbReference type="PANTHER" id="PTHR14089">
    <property type="entry name" value="PRE-MRNA-SPLICING FACTOR RBM22"/>
    <property type="match status" value="1"/>
</dbReference>
<keyword evidence="3" id="KW-0507">mRNA processing</keyword>
<evidence type="ECO:0000256" key="3">
    <source>
        <dbReference type="ARBA" id="ARBA00022728"/>
    </source>
</evidence>
<dbReference type="AlphaFoldDB" id="A0A9P8V7M0"/>
<dbReference type="InterPro" id="IPR012677">
    <property type="entry name" value="Nucleotide-bd_a/b_plait_sf"/>
</dbReference>
<comment type="caution">
    <text evidence="11">The sequence shown here is derived from an EMBL/GenBank/DDBJ whole genome shotgun (WGS) entry which is preliminary data.</text>
</comment>
<feature type="domain" description="RRM" evidence="9">
    <location>
        <begin position="478"/>
        <end position="549"/>
    </location>
</feature>
<dbReference type="Pfam" id="PF04818">
    <property type="entry name" value="CID"/>
    <property type="match status" value="1"/>
</dbReference>
<evidence type="ECO:0000259" key="9">
    <source>
        <dbReference type="PROSITE" id="PS50102"/>
    </source>
</evidence>
<dbReference type="Pfam" id="PF21380">
    <property type="entry name" value="Nrd1-Seb1_dom2"/>
    <property type="match status" value="1"/>
</dbReference>
<comment type="subcellular location">
    <subcellularLocation>
        <location evidence="1">Nucleus</location>
    </subcellularLocation>
</comment>
<dbReference type="SMART" id="SM00582">
    <property type="entry name" value="RPR"/>
    <property type="match status" value="1"/>
</dbReference>
<dbReference type="SMART" id="SM00360">
    <property type="entry name" value="RRM"/>
    <property type="match status" value="1"/>
</dbReference>
<dbReference type="FunFam" id="3.30.70.330:FF:000397">
    <property type="entry name" value="RNA binding protein Nrd1"/>
    <property type="match status" value="1"/>
</dbReference>
<keyword evidence="5" id="KW-0508">mRNA splicing</keyword>
<proteinExistence type="predicted"/>
<dbReference type="PROSITE" id="PS50102">
    <property type="entry name" value="RRM"/>
    <property type="match status" value="1"/>
</dbReference>
<dbReference type="GO" id="GO:0031126">
    <property type="term" value="P:sno(s)RNA 3'-end processing"/>
    <property type="evidence" value="ECO:0007669"/>
    <property type="project" value="UniProtKB-ARBA"/>
</dbReference>
<keyword evidence="6" id="KW-0539">Nucleus</keyword>
<reference evidence="11" key="1">
    <citation type="journal article" date="2021" name="Nat. Commun.">
        <title>Genetic determinants of endophytism in the Arabidopsis root mycobiome.</title>
        <authorList>
            <person name="Mesny F."/>
            <person name="Miyauchi S."/>
            <person name="Thiergart T."/>
            <person name="Pickel B."/>
            <person name="Atanasova L."/>
            <person name="Karlsson M."/>
            <person name="Huettel B."/>
            <person name="Barry K.W."/>
            <person name="Haridas S."/>
            <person name="Chen C."/>
            <person name="Bauer D."/>
            <person name="Andreopoulos W."/>
            <person name="Pangilinan J."/>
            <person name="LaButti K."/>
            <person name="Riley R."/>
            <person name="Lipzen A."/>
            <person name="Clum A."/>
            <person name="Drula E."/>
            <person name="Henrissat B."/>
            <person name="Kohler A."/>
            <person name="Grigoriev I.V."/>
            <person name="Martin F.M."/>
            <person name="Hacquard S."/>
        </authorList>
    </citation>
    <scope>NUCLEOTIDE SEQUENCE</scope>
    <source>
        <strain evidence="11">MPI-SDFR-AT-0117</strain>
    </source>
</reference>
<evidence type="ECO:0000259" key="10">
    <source>
        <dbReference type="PROSITE" id="PS51391"/>
    </source>
</evidence>
<feature type="region of interest" description="Disordered" evidence="8">
    <location>
        <begin position="607"/>
        <end position="683"/>
    </location>
</feature>
<dbReference type="GO" id="GO:0036002">
    <property type="term" value="F:pre-mRNA binding"/>
    <property type="evidence" value="ECO:0007669"/>
    <property type="project" value="TreeGrafter"/>
</dbReference>
<evidence type="ECO:0000256" key="6">
    <source>
        <dbReference type="ARBA" id="ARBA00023242"/>
    </source>
</evidence>
<dbReference type="InterPro" id="IPR035979">
    <property type="entry name" value="RBD_domain_sf"/>
</dbReference>
<dbReference type="OrthoDB" id="79367at2759"/>
<feature type="compositionally biased region" description="Basic and acidic residues" evidence="8">
    <location>
        <begin position="410"/>
        <end position="437"/>
    </location>
</feature>
<feature type="domain" description="CID" evidence="10">
    <location>
        <begin position="1"/>
        <end position="154"/>
    </location>
</feature>
<dbReference type="GO" id="GO:0010629">
    <property type="term" value="P:negative regulation of gene expression"/>
    <property type="evidence" value="ECO:0007669"/>
    <property type="project" value="UniProtKB-ARBA"/>
</dbReference>
<keyword evidence="3" id="KW-0747">Spliceosome</keyword>
<dbReference type="InterPro" id="IPR008942">
    <property type="entry name" value="ENTH_VHS"/>
</dbReference>
<feature type="compositionally biased region" description="Low complexity" evidence="8">
    <location>
        <begin position="364"/>
        <end position="379"/>
    </location>
</feature>
<dbReference type="PROSITE" id="PS51391">
    <property type="entry name" value="CID"/>
    <property type="match status" value="1"/>
</dbReference>
<dbReference type="GO" id="GO:0071006">
    <property type="term" value="C:U2-type catalytic step 1 spliceosome"/>
    <property type="evidence" value="ECO:0007669"/>
    <property type="project" value="TreeGrafter"/>
</dbReference>
<dbReference type="GO" id="GO:0071007">
    <property type="term" value="C:U2-type catalytic step 2 spliceosome"/>
    <property type="evidence" value="ECO:0007669"/>
    <property type="project" value="TreeGrafter"/>
</dbReference>